<dbReference type="AlphaFoldDB" id="A0A6N7Y411"/>
<comment type="caution">
    <text evidence="1">The sequence shown here is derived from an EMBL/GenBank/DDBJ whole genome shotgun (WGS) entry which is preliminary data.</text>
</comment>
<evidence type="ECO:0000313" key="2">
    <source>
        <dbReference type="Proteomes" id="UP000433359"/>
    </source>
</evidence>
<dbReference type="Gene3D" id="1.25.40.10">
    <property type="entry name" value="Tetratricopeptide repeat domain"/>
    <property type="match status" value="1"/>
</dbReference>
<gene>
    <name evidence="1" type="ORF">FYJ25_09845</name>
</gene>
<dbReference type="SUPFAM" id="SSF81901">
    <property type="entry name" value="HCP-like"/>
    <property type="match status" value="1"/>
</dbReference>
<sequence length="393" mass="45285">MHRNRGRRNMGLFSFESKQVKEWKKLAKSGDMDAQYHLARAYANGKGASQNMKKAVEYCVQSAEQEYAPAQTLLAHFYGYGKGVEKDYGEMIHWGEKAALQGYAKAQYNMGRCYEMGKGTEADMEKARRWYTLAAEQGRPDAAYKLGQFYEHGIGVEEDMEKAEEWYQKAAEEDVEEEISIIEEEKKDTATIKQEETSFTQTGNVKISDVDHRRKYRCLSEMKVGEAIFLKEDELLESPFILIKSENHETELGWGKARAICNTAALVSLITGKNKTAILYCNNGSMSKEALKSIQAQVEDEYNHETVAWNEPHPRIPVVLKNVQYTHKHNEIYIMTDIKTQEEYEMIPQGWAVPILDKLEYNTIVTIAYYEGKWVFVSKKETKDIGKYKFDIR</sequence>
<dbReference type="InterPro" id="IPR006597">
    <property type="entry name" value="Sel1-like"/>
</dbReference>
<dbReference type="PANTHER" id="PTHR11102">
    <property type="entry name" value="SEL-1-LIKE PROTEIN"/>
    <property type="match status" value="1"/>
</dbReference>
<dbReference type="SMART" id="SM00671">
    <property type="entry name" value="SEL1"/>
    <property type="match status" value="4"/>
</dbReference>
<organism evidence="1 2">
    <name type="scientific">Anaerobutyricum soehngenii</name>
    <dbReference type="NCBI Taxonomy" id="105843"/>
    <lineage>
        <taxon>Bacteria</taxon>
        <taxon>Bacillati</taxon>
        <taxon>Bacillota</taxon>
        <taxon>Clostridia</taxon>
        <taxon>Lachnospirales</taxon>
        <taxon>Lachnospiraceae</taxon>
        <taxon>Anaerobutyricum</taxon>
    </lineage>
</organism>
<accession>A0A6N7Y411</accession>
<dbReference type="EMBL" id="VULP01000020">
    <property type="protein sequence ID" value="MSU82632.1"/>
    <property type="molecule type" value="Genomic_DNA"/>
</dbReference>
<dbReference type="InterPro" id="IPR011990">
    <property type="entry name" value="TPR-like_helical_dom_sf"/>
</dbReference>
<dbReference type="InterPro" id="IPR050767">
    <property type="entry name" value="Sel1_AlgK"/>
</dbReference>
<name>A0A6N7Y411_9FIRM</name>
<dbReference type="Proteomes" id="UP000433359">
    <property type="component" value="Unassembled WGS sequence"/>
</dbReference>
<dbReference type="PANTHER" id="PTHR11102:SF160">
    <property type="entry name" value="ERAD-ASSOCIATED E3 UBIQUITIN-PROTEIN LIGASE COMPONENT HRD3"/>
    <property type="match status" value="1"/>
</dbReference>
<evidence type="ECO:0000313" key="1">
    <source>
        <dbReference type="EMBL" id="MSU82632.1"/>
    </source>
</evidence>
<reference evidence="1 2" key="1">
    <citation type="submission" date="2019-08" db="EMBL/GenBank/DDBJ databases">
        <title>In-depth cultivation of the pig gut microbiome towards novel bacterial diversity and tailored functional studies.</title>
        <authorList>
            <person name="Wylensek D."/>
            <person name="Hitch T.C.A."/>
            <person name="Clavel T."/>
        </authorList>
    </citation>
    <scope>NUCLEOTIDE SEQUENCE [LARGE SCALE GENOMIC DNA]</scope>
    <source>
        <strain evidence="1 2">BSM-383-APC-4H</strain>
    </source>
</reference>
<protein>
    <submittedName>
        <fullName evidence="1">Sel1 repeat family protein</fullName>
    </submittedName>
</protein>
<dbReference type="Pfam" id="PF08238">
    <property type="entry name" value="Sel1"/>
    <property type="match status" value="4"/>
</dbReference>
<proteinExistence type="predicted"/>